<feature type="active site" description="Nucleophile" evidence="8">
    <location>
        <position position="16"/>
    </location>
</feature>
<organism evidence="11 12">
    <name type="scientific">Flavihumibacter petaseus NBRC 106054</name>
    <dbReference type="NCBI Taxonomy" id="1220578"/>
    <lineage>
        <taxon>Bacteria</taxon>
        <taxon>Pseudomonadati</taxon>
        <taxon>Bacteroidota</taxon>
        <taxon>Chitinophagia</taxon>
        <taxon>Chitinophagales</taxon>
        <taxon>Chitinophagaceae</taxon>
        <taxon>Flavihumibacter</taxon>
    </lineage>
</organism>
<keyword evidence="2 7" id="KW-0963">Cytoplasm</keyword>
<dbReference type="GO" id="GO:0046872">
    <property type="term" value="F:metal ion binding"/>
    <property type="evidence" value="ECO:0007669"/>
    <property type="project" value="UniProtKB-KW"/>
</dbReference>
<dbReference type="EMBL" id="BBWV01000005">
    <property type="protein sequence ID" value="GAO45309.1"/>
    <property type="molecule type" value="Genomic_DNA"/>
</dbReference>
<comment type="similarity">
    <text evidence="7">Belongs to the gmhB family.</text>
</comment>
<evidence type="ECO:0000256" key="6">
    <source>
        <dbReference type="ARBA" id="ARBA00031828"/>
    </source>
</evidence>
<accession>A0A0E9N655</accession>
<keyword evidence="10" id="KW-0460">Magnesium</keyword>
<feature type="binding site" evidence="10">
    <location>
        <position position="18"/>
    </location>
    <ligand>
        <name>Mg(2+)</name>
        <dbReference type="ChEBI" id="CHEBI:18420"/>
    </ligand>
</feature>
<dbReference type="OrthoDB" id="9803871at2"/>
<dbReference type="Proteomes" id="UP000033121">
    <property type="component" value="Unassembled WGS sequence"/>
</dbReference>
<feature type="site" description="Contributes to substrate recognition" evidence="9">
    <location>
        <position position="110"/>
    </location>
</feature>
<dbReference type="PANTHER" id="PTHR42891">
    <property type="entry name" value="D-GLYCERO-BETA-D-MANNO-HEPTOSE-1,7-BISPHOSPHATE 7-PHOSPHATASE"/>
    <property type="match status" value="1"/>
</dbReference>
<evidence type="ECO:0000256" key="10">
    <source>
        <dbReference type="PIRSR" id="PIRSR004682-4"/>
    </source>
</evidence>
<dbReference type="InterPro" id="IPR036412">
    <property type="entry name" value="HAD-like_sf"/>
</dbReference>
<feature type="site" description="Contributes to substrate recognition" evidence="9">
    <location>
        <position position="109"/>
    </location>
</feature>
<dbReference type="RefSeq" id="WP_046371332.1">
    <property type="nucleotide sequence ID" value="NZ_BBWV01000005.1"/>
</dbReference>
<name>A0A0E9N655_9BACT</name>
<evidence type="ECO:0000256" key="1">
    <source>
        <dbReference type="ARBA" id="ARBA00004496"/>
    </source>
</evidence>
<dbReference type="Pfam" id="PF13242">
    <property type="entry name" value="Hydrolase_like"/>
    <property type="match status" value="1"/>
</dbReference>
<sequence>MLNLAEIRRDWTLFLDRDGVINIEKEADYIYHPGEFVLYDGVLDALEILKTRFGRIVMVTNQRGIAKGLMTEKDLHDIHDHMLELFSSRGVVIDEIYFNSSLDDEHPDRKPQPGMAYKAKAAFPQIWFEKSVMVGNNLSDMLFGRNAGMHTVFLLTTSPDQPLPHPAIDLAFNDLLNFAQAIPAV</sequence>
<proteinExistence type="inferred from homology"/>
<keyword evidence="12" id="KW-1185">Reference proteome</keyword>
<dbReference type="PANTHER" id="PTHR42891:SF1">
    <property type="entry name" value="D-GLYCERO-BETA-D-MANNO-HEPTOSE-1,7-BISPHOSPHATE 7-PHOSPHATASE"/>
    <property type="match status" value="1"/>
</dbReference>
<dbReference type="NCBIfam" id="TIGR01662">
    <property type="entry name" value="HAD-SF-IIIA"/>
    <property type="match status" value="1"/>
</dbReference>
<dbReference type="InterPro" id="IPR023214">
    <property type="entry name" value="HAD_sf"/>
</dbReference>
<dbReference type="InterPro" id="IPR004446">
    <property type="entry name" value="Heptose_bisP_phosphatase"/>
</dbReference>
<evidence type="ECO:0000256" key="2">
    <source>
        <dbReference type="ARBA" id="ARBA00022490"/>
    </source>
</evidence>
<dbReference type="SUPFAM" id="SSF56784">
    <property type="entry name" value="HAD-like"/>
    <property type="match status" value="1"/>
</dbReference>
<dbReference type="STRING" id="1220578.FPE01S_05_00060"/>
<gene>
    <name evidence="11" type="ORF">FPE01S_05_00060</name>
</gene>
<feature type="active site" description="Proton donor" evidence="8">
    <location>
        <position position="18"/>
    </location>
</feature>
<evidence type="ECO:0000256" key="7">
    <source>
        <dbReference type="PIRNR" id="PIRNR004682"/>
    </source>
</evidence>
<keyword evidence="5 7" id="KW-0119">Carbohydrate metabolism</keyword>
<evidence type="ECO:0000256" key="9">
    <source>
        <dbReference type="PIRSR" id="PIRSR004682-3"/>
    </source>
</evidence>
<evidence type="ECO:0000256" key="3">
    <source>
        <dbReference type="ARBA" id="ARBA00022723"/>
    </source>
</evidence>
<dbReference type="GO" id="GO:0005737">
    <property type="term" value="C:cytoplasm"/>
    <property type="evidence" value="ECO:0007669"/>
    <property type="project" value="UniProtKB-SubCell"/>
</dbReference>
<evidence type="ECO:0000313" key="11">
    <source>
        <dbReference type="EMBL" id="GAO45309.1"/>
    </source>
</evidence>
<keyword evidence="3 10" id="KW-0479">Metal-binding</keyword>
<dbReference type="EC" id="3.1.3.-" evidence="7"/>
<dbReference type="NCBIfam" id="TIGR01656">
    <property type="entry name" value="Histidinol-ppas"/>
    <property type="match status" value="1"/>
</dbReference>
<dbReference type="Gene3D" id="3.40.50.1000">
    <property type="entry name" value="HAD superfamily/HAD-like"/>
    <property type="match status" value="1"/>
</dbReference>
<dbReference type="AlphaFoldDB" id="A0A0E9N655"/>
<dbReference type="InterPro" id="IPR006543">
    <property type="entry name" value="Histidinol-phos"/>
</dbReference>
<evidence type="ECO:0000256" key="8">
    <source>
        <dbReference type="PIRSR" id="PIRSR004682-1"/>
    </source>
</evidence>
<dbReference type="GO" id="GO:0016791">
    <property type="term" value="F:phosphatase activity"/>
    <property type="evidence" value="ECO:0007669"/>
    <property type="project" value="InterPro"/>
</dbReference>
<reference evidence="11 12" key="1">
    <citation type="submission" date="2015-04" db="EMBL/GenBank/DDBJ databases">
        <title>Whole genome shotgun sequence of Flavihumibacter petaseus NBRC 106054.</title>
        <authorList>
            <person name="Miyazawa S."/>
            <person name="Hosoyama A."/>
            <person name="Hashimoto M."/>
            <person name="Noguchi M."/>
            <person name="Tsuchikane K."/>
            <person name="Ohji S."/>
            <person name="Yamazoe A."/>
            <person name="Ichikawa N."/>
            <person name="Kimura A."/>
            <person name="Fujita N."/>
        </authorList>
    </citation>
    <scope>NUCLEOTIDE SEQUENCE [LARGE SCALE GENOMIC DNA]</scope>
    <source>
        <strain evidence="11 12">NBRC 106054</strain>
    </source>
</reference>
<evidence type="ECO:0000313" key="12">
    <source>
        <dbReference type="Proteomes" id="UP000033121"/>
    </source>
</evidence>
<evidence type="ECO:0000256" key="4">
    <source>
        <dbReference type="ARBA" id="ARBA00022801"/>
    </source>
</evidence>
<feature type="site" description="Stabilizes the phosphoryl group" evidence="9">
    <location>
        <position position="60"/>
    </location>
</feature>
<dbReference type="InterPro" id="IPR006549">
    <property type="entry name" value="HAD-SF_hydro_IIIA"/>
</dbReference>
<comment type="subcellular location">
    <subcellularLocation>
        <location evidence="1 7">Cytoplasm</location>
    </subcellularLocation>
</comment>
<evidence type="ECO:0000256" key="5">
    <source>
        <dbReference type="ARBA" id="ARBA00023277"/>
    </source>
</evidence>
<protein>
    <recommendedName>
        <fullName evidence="6 7">D,D-heptose 1,7-bisphosphate phosphatase</fullName>
        <ecNumber evidence="7">3.1.3.-</ecNumber>
    </recommendedName>
</protein>
<comment type="caution">
    <text evidence="11">The sequence shown here is derived from an EMBL/GenBank/DDBJ whole genome shotgun (WGS) entry which is preliminary data.</text>
</comment>
<dbReference type="GO" id="GO:0005975">
    <property type="term" value="P:carbohydrate metabolic process"/>
    <property type="evidence" value="ECO:0007669"/>
    <property type="project" value="InterPro"/>
</dbReference>
<dbReference type="PIRSF" id="PIRSF004682">
    <property type="entry name" value="GmhB"/>
    <property type="match status" value="1"/>
</dbReference>
<keyword evidence="4 7" id="KW-0378">Hydrolase</keyword>
<feature type="binding site" evidence="10">
    <location>
        <position position="16"/>
    </location>
    <ligand>
        <name>Mg(2+)</name>
        <dbReference type="ChEBI" id="CHEBI:18420"/>
    </ligand>
</feature>
<comment type="cofactor">
    <cofactor evidence="10">
        <name>Mg(2+)</name>
        <dbReference type="ChEBI" id="CHEBI:18420"/>
    </cofactor>
</comment>